<dbReference type="SFLD" id="SFLDS00005">
    <property type="entry name" value="Isoprenoid_Synthase_Type_I"/>
    <property type="match status" value="1"/>
</dbReference>
<reference evidence="6" key="1">
    <citation type="submission" date="2021-04" db="EMBL/GenBank/DDBJ databases">
        <authorList>
            <person name="Tunstrom K."/>
        </authorList>
    </citation>
    <scope>NUCLEOTIDE SEQUENCE</scope>
</reference>
<keyword evidence="3" id="KW-0479">Metal-binding</keyword>
<dbReference type="EMBL" id="CAJQZP010001468">
    <property type="protein sequence ID" value="CAG5048730.1"/>
    <property type="molecule type" value="Genomic_DNA"/>
</dbReference>
<sequence length="376" mass="43867">MIFFKYLRNNVRRSSTKPKLSPLYKDVVRDFDNYAPKIIDNGLANATFIKSAAVKSRIKEFSEYYLIGRKPVHGEFVAFAYETLEKPEVISEELLKKIQVITCTAEMVQAYFFIWDDFEDDAKTRCGKPCWHLRPDTESLAFNDACIMRSFIEELVRQNFTAELRDNVLRIYNRVYFFASMGQYLDTIAAKSNNYDNFTREQYNATNVIKSSFYAIKSPILLGLALANKFNEASYNHVDRVCDDIGVLAQIHNDVTDAFNIDESVTGKSGTDIQERKCSWVAVAVLGKCNTEQRRIFEENYGSSDPKKIDRIRRLYEELDILQLYKQEQKARYETFLKKVSDLPKNAIPSAEFFYKFYDLLQTYTEDTTKIRYDKH</sequence>
<dbReference type="PANTHER" id="PTHR11525:SF0">
    <property type="entry name" value="FARNESYL PYROPHOSPHATE SYNTHASE"/>
    <property type="match status" value="1"/>
</dbReference>
<keyword evidence="7" id="KW-1185">Reference proteome</keyword>
<dbReference type="AlphaFoldDB" id="A0A8S3Y0V9"/>
<organism evidence="6 7">
    <name type="scientific">Parnassius apollo</name>
    <name type="common">Apollo butterfly</name>
    <name type="synonym">Papilio apollo</name>
    <dbReference type="NCBI Taxonomy" id="110799"/>
    <lineage>
        <taxon>Eukaryota</taxon>
        <taxon>Metazoa</taxon>
        <taxon>Ecdysozoa</taxon>
        <taxon>Arthropoda</taxon>
        <taxon>Hexapoda</taxon>
        <taxon>Insecta</taxon>
        <taxon>Pterygota</taxon>
        <taxon>Neoptera</taxon>
        <taxon>Endopterygota</taxon>
        <taxon>Lepidoptera</taxon>
        <taxon>Glossata</taxon>
        <taxon>Ditrysia</taxon>
        <taxon>Papilionoidea</taxon>
        <taxon>Papilionidae</taxon>
        <taxon>Parnassiinae</taxon>
        <taxon>Parnassini</taxon>
        <taxon>Parnassius</taxon>
        <taxon>Parnassius</taxon>
    </lineage>
</organism>
<dbReference type="GO" id="GO:0004161">
    <property type="term" value="F:dimethylallyltranstransferase activity"/>
    <property type="evidence" value="ECO:0007669"/>
    <property type="project" value="TreeGrafter"/>
</dbReference>
<name>A0A8S3Y0V9_PARAO</name>
<evidence type="ECO:0000256" key="2">
    <source>
        <dbReference type="ARBA" id="ARBA00022679"/>
    </source>
</evidence>
<keyword evidence="4" id="KW-0460">Magnesium</keyword>
<dbReference type="GO" id="GO:0005737">
    <property type="term" value="C:cytoplasm"/>
    <property type="evidence" value="ECO:0007669"/>
    <property type="project" value="TreeGrafter"/>
</dbReference>
<keyword evidence="2" id="KW-0808">Transferase</keyword>
<dbReference type="InterPro" id="IPR039702">
    <property type="entry name" value="FPS1-like"/>
</dbReference>
<evidence type="ECO:0000256" key="1">
    <source>
        <dbReference type="ARBA" id="ARBA00001946"/>
    </source>
</evidence>
<gene>
    <name evidence="6" type="ORF">PAPOLLO_LOCUS24261</name>
</gene>
<comment type="cofactor">
    <cofactor evidence="1">
        <name>Mg(2+)</name>
        <dbReference type="ChEBI" id="CHEBI:18420"/>
    </cofactor>
</comment>
<dbReference type="GO" id="GO:0046872">
    <property type="term" value="F:metal ion binding"/>
    <property type="evidence" value="ECO:0007669"/>
    <property type="project" value="UniProtKB-KW"/>
</dbReference>
<accession>A0A8S3Y0V9</accession>
<proteinExistence type="predicted"/>
<dbReference type="PANTHER" id="PTHR11525">
    <property type="entry name" value="FARNESYL-PYROPHOSPHATE SYNTHETASE"/>
    <property type="match status" value="1"/>
</dbReference>
<dbReference type="Pfam" id="PF00348">
    <property type="entry name" value="polyprenyl_synt"/>
    <property type="match status" value="1"/>
</dbReference>
<evidence type="ECO:0000313" key="6">
    <source>
        <dbReference type="EMBL" id="CAG5048730.1"/>
    </source>
</evidence>
<dbReference type="Proteomes" id="UP000691718">
    <property type="component" value="Unassembled WGS sequence"/>
</dbReference>
<protein>
    <submittedName>
        <fullName evidence="6">(apollo) hypothetical protein</fullName>
    </submittedName>
</protein>
<comment type="pathway">
    <text evidence="5">Pheromone biosynthesis.</text>
</comment>
<comment type="caution">
    <text evidence="6">The sequence shown here is derived from an EMBL/GenBank/DDBJ whole genome shotgun (WGS) entry which is preliminary data.</text>
</comment>
<dbReference type="GO" id="GO:0004337">
    <property type="term" value="F:(2E,6E)-farnesyl diphosphate synthase activity"/>
    <property type="evidence" value="ECO:0007669"/>
    <property type="project" value="TreeGrafter"/>
</dbReference>
<evidence type="ECO:0000313" key="7">
    <source>
        <dbReference type="Proteomes" id="UP000691718"/>
    </source>
</evidence>
<dbReference type="CDD" id="cd00867">
    <property type="entry name" value="Trans_IPPS"/>
    <property type="match status" value="1"/>
</dbReference>
<dbReference type="OrthoDB" id="6905415at2759"/>
<dbReference type="GO" id="GO:0045337">
    <property type="term" value="P:farnesyl diphosphate biosynthetic process"/>
    <property type="evidence" value="ECO:0007669"/>
    <property type="project" value="TreeGrafter"/>
</dbReference>
<evidence type="ECO:0000256" key="3">
    <source>
        <dbReference type="ARBA" id="ARBA00022723"/>
    </source>
</evidence>
<evidence type="ECO:0000256" key="4">
    <source>
        <dbReference type="ARBA" id="ARBA00022842"/>
    </source>
</evidence>
<evidence type="ECO:0000256" key="5">
    <source>
        <dbReference type="ARBA" id="ARBA00033740"/>
    </source>
</evidence>
<dbReference type="InterPro" id="IPR000092">
    <property type="entry name" value="Polyprenyl_synt"/>
</dbReference>